<name>A0A834X4D6_9FABA</name>
<keyword evidence="2" id="KW-0472">Membrane</keyword>
<evidence type="ECO:0000259" key="3">
    <source>
        <dbReference type="PROSITE" id="PS51072"/>
    </source>
</evidence>
<protein>
    <submittedName>
        <fullName evidence="4">Muniscin C-terminal mu homology domain-containing protein</fullName>
    </submittedName>
</protein>
<proteinExistence type="predicted"/>
<evidence type="ECO:0000256" key="2">
    <source>
        <dbReference type="SAM" id="Phobius"/>
    </source>
</evidence>
<evidence type="ECO:0000313" key="4">
    <source>
        <dbReference type="EMBL" id="KAF7837649.1"/>
    </source>
</evidence>
<dbReference type="PANTHER" id="PTHR37769">
    <property type="entry name" value="OS08G0243900 PROTEIN"/>
    <property type="match status" value="1"/>
</dbReference>
<evidence type="ECO:0000313" key="5">
    <source>
        <dbReference type="Proteomes" id="UP000634136"/>
    </source>
</evidence>
<dbReference type="Proteomes" id="UP000634136">
    <property type="component" value="Unassembled WGS sequence"/>
</dbReference>
<keyword evidence="2" id="KW-1133">Transmembrane helix</keyword>
<dbReference type="AlphaFoldDB" id="A0A834X4D6"/>
<feature type="domain" description="MHD" evidence="3">
    <location>
        <begin position="212"/>
        <end position="422"/>
    </location>
</feature>
<reference evidence="4" key="1">
    <citation type="submission" date="2020-09" db="EMBL/GenBank/DDBJ databases">
        <title>Genome-Enabled Discovery of Anthraquinone Biosynthesis in Senna tora.</title>
        <authorList>
            <person name="Kang S.-H."/>
            <person name="Pandey R.P."/>
            <person name="Lee C.-M."/>
            <person name="Sim J.-S."/>
            <person name="Jeong J.-T."/>
            <person name="Choi B.-S."/>
            <person name="Jung M."/>
            <person name="Ginzburg D."/>
            <person name="Zhao K."/>
            <person name="Won S.Y."/>
            <person name="Oh T.-J."/>
            <person name="Yu Y."/>
            <person name="Kim N.-H."/>
            <person name="Lee O.R."/>
            <person name="Lee T.-H."/>
            <person name="Bashyal P."/>
            <person name="Kim T.-S."/>
            <person name="Lee W.-H."/>
            <person name="Kawkins C."/>
            <person name="Kim C.-K."/>
            <person name="Kim J.S."/>
            <person name="Ahn B.O."/>
            <person name="Rhee S.Y."/>
            <person name="Sohng J.K."/>
        </authorList>
    </citation>
    <scope>NUCLEOTIDE SEQUENCE</scope>
    <source>
        <tissue evidence="4">Leaf</tissue>
    </source>
</reference>
<feature type="region of interest" description="Disordered" evidence="1">
    <location>
        <begin position="112"/>
        <end position="147"/>
    </location>
</feature>
<accession>A0A834X4D6</accession>
<evidence type="ECO:0000256" key="1">
    <source>
        <dbReference type="SAM" id="MobiDB-lite"/>
    </source>
</evidence>
<keyword evidence="2" id="KW-0812">Transmembrane</keyword>
<organism evidence="4 5">
    <name type="scientific">Senna tora</name>
    <dbReference type="NCBI Taxonomy" id="362788"/>
    <lineage>
        <taxon>Eukaryota</taxon>
        <taxon>Viridiplantae</taxon>
        <taxon>Streptophyta</taxon>
        <taxon>Embryophyta</taxon>
        <taxon>Tracheophyta</taxon>
        <taxon>Spermatophyta</taxon>
        <taxon>Magnoliopsida</taxon>
        <taxon>eudicotyledons</taxon>
        <taxon>Gunneridae</taxon>
        <taxon>Pentapetalae</taxon>
        <taxon>rosids</taxon>
        <taxon>fabids</taxon>
        <taxon>Fabales</taxon>
        <taxon>Fabaceae</taxon>
        <taxon>Caesalpinioideae</taxon>
        <taxon>Cassia clade</taxon>
        <taxon>Senna</taxon>
    </lineage>
</organism>
<dbReference type="PROSITE" id="PS51072">
    <property type="entry name" value="MHD"/>
    <property type="match status" value="1"/>
</dbReference>
<dbReference type="EMBL" id="JAAIUW010000003">
    <property type="protein sequence ID" value="KAF7837649.1"/>
    <property type="molecule type" value="Genomic_DNA"/>
</dbReference>
<keyword evidence="5" id="KW-1185">Reference proteome</keyword>
<dbReference type="InterPro" id="IPR028565">
    <property type="entry name" value="MHD"/>
</dbReference>
<gene>
    <name evidence="4" type="ORF">G2W53_006131</name>
</gene>
<comment type="caution">
    <text evidence="4">The sequence shown here is derived from an EMBL/GenBank/DDBJ whole genome shotgun (WGS) entry which is preliminary data.</text>
</comment>
<feature type="transmembrane region" description="Helical" evidence="2">
    <location>
        <begin position="65"/>
        <end position="89"/>
    </location>
</feature>
<dbReference type="PANTHER" id="PTHR37769:SF1">
    <property type="entry name" value="OS08G0243900 PROTEIN"/>
    <property type="match status" value="1"/>
</dbReference>
<sequence>MKLENSYVPLLIRCWTNEEKIKYNFSRQCQKLLWRLNSDASTLKASLKSFPNPSISLKHLNPAPVVAAAYTLVFVLCICSLHILFPFWYLQVDANFHCVYRCIERPEQMEDVGALDDPNDPTLPRRPSVEKQKLASRRRGERKTGGTDLTEVTKAFRELEVSSSCASQDEEVAATHINVEGVGFATELALGGTFKAFCDAQHENLLVKKTETKGHEIYLSEEVNAEFSTESFLARVGFMGFVYFRTLSPTTSEFSFRVERISAVKRFAIDDRCVSSVDNRIFYVRAALANESIPIIEYSSSQPGLIPLPLKVHIFKARTGRPLSVQIKYESDPDFPAPLSDVTFTLKLSIPIDQTFLLTTPKHVSISKQEIKWHVREILPKGPADWLTARFPAGYGEVEAVLSAKFTVLGKQSSAGMSLHDC</sequence>